<gene>
    <name evidence="1" type="primary">phnH</name>
    <name evidence="1" type="ORF">JKL49_04955</name>
</gene>
<organism evidence="1 2">
    <name type="scientific">Phenylobacterium glaciei</name>
    <dbReference type="NCBI Taxonomy" id="2803784"/>
    <lineage>
        <taxon>Bacteria</taxon>
        <taxon>Pseudomonadati</taxon>
        <taxon>Pseudomonadota</taxon>
        <taxon>Alphaproteobacteria</taxon>
        <taxon>Caulobacterales</taxon>
        <taxon>Caulobacteraceae</taxon>
        <taxon>Phenylobacterium</taxon>
    </lineage>
</organism>
<dbReference type="Gene3D" id="3.40.50.11310">
    <property type="entry name" value="Bacterial phosphonate metabolism protein PhnH"/>
    <property type="match status" value="1"/>
</dbReference>
<dbReference type="GO" id="GO:0019634">
    <property type="term" value="P:organic phosphonate metabolic process"/>
    <property type="evidence" value="ECO:0007669"/>
    <property type="project" value="InterPro"/>
</dbReference>
<dbReference type="NCBIfam" id="TIGR03292">
    <property type="entry name" value="PhnH_redo"/>
    <property type="match status" value="1"/>
</dbReference>
<dbReference type="PIRSF" id="PIRSF020680">
    <property type="entry name" value="PhnH"/>
    <property type="match status" value="1"/>
</dbReference>
<dbReference type="Proteomes" id="UP000622580">
    <property type="component" value="Unassembled WGS sequence"/>
</dbReference>
<dbReference type="AlphaFoldDB" id="A0A941D0R9"/>
<dbReference type="Pfam" id="PF05845">
    <property type="entry name" value="PhnH"/>
    <property type="match status" value="1"/>
</dbReference>
<dbReference type="RefSeq" id="WP_215338629.1">
    <property type="nucleotide sequence ID" value="NZ_JAGSGD010000001.1"/>
</dbReference>
<comment type="caution">
    <text evidence="1">The sequence shown here is derived from an EMBL/GenBank/DDBJ whole genome shotgun (WGS) entry which is preliminary data.</text>
</comment>
<keyword evidence="1" id="KW-0456">Lyase</keyword>
<reference evidence="1" key="1">
    <citation type="submission" date="2021-04" db="EMBL/GenBank/DDBJ databases">
        <title>Draft genome assembly of strain Phenylobacterium sp. 20VBR1 using MiniION and Illumina platforms.</title>
        <authorList>
            <person name="Thomas F.A."/>
            <person name="Krishnan K.P."/>
            <person name="Sinha R.K."/>
        </authorList>
    </citation>
    <scope>NUCLEOTIDE SEQUENCE</scope>
    <source>
        <strain evidence="1">20VBR1</strain>
    </source>
</reference>
<dbReference type="SUPFAM" id="SSF159709">
    <property type="entry name" value="PhnH-like"/>
    <property type="match status" value="1"/>
</dbReference>
<dbReference type="EMBL" id="JAGSGD010000001">
    <property type="protein sequence ID" value="MBR7618731.1"/>
    <property type="molecule type" value="Genomic_DNA"/>
</dbReference>
<protein>
    <submittedName>
        <fullName evidence="1">Phosphonate C-P lyase system protein PhnH</fullName>
    </submittedName>
</protein>
<dbReference type="GO" id="GO:0016829">
    <property type="term" value="F:lyase activity"/>
    <property type="evidence" value="ECO:0007669"/>
    <property type="project" value="UniProtKB-KW"/>
</dbReference>
<dbReference type="InterPro" id="IPR038058">
    <property type="entry name" value="PhnH-like_sp"/>
</dbReference>
<evidence type="ECO:0000313" key="1">
    <source>
        <dbReference type="EMBL" id="MBR7618731.1"/>
    </source>
</evidence>
<evidence type="ECO:0000313" key="2">
    <source>
        <dbReference type="Proteomes" id="UP000622580"/>
    </source>
</evidence>
<keyword evidence="2" id="KW-1185">Reference proteome</keyword>
<name>A0A941D0R9_9CAUL</name>
<accession>A0A941D0R9</accession>
<proteinExistence type="predicted"/>
<sequence length="204" mass="21666">MSALLDLAGIAPAFPDPTRGSQAVFRKVMEAMARPGVIHDLGFAPDAPQGLDRAAGAIALTLFDFETKIWLDPALRSGLAEGWMRFHCGAPLTEDPKAAAFALITDLASSPALTAFNMGDAKYPDRSTTLVVQLPALEGGPQVELTGPGIKTEMTLSLAGLPDGFWAQVQANHEQFQFGVDFIFVAGDRVTALPRSTRVTIKGD</sequence>
<dbReference type="InterPro" id="IPR008772">
    <property type="entry name" value="Phosphonate_metab_PhnH"/>
</dbReference>